<keyword evidence="3" id="KW-1003">Cell membrane</keyword>
<dbReference type="EMBL" id="JAVAMP010000005">
    <property type="protein sequence ID" value="MDP5274925.1"/>
    <property type="molecule type" value="Genomic_DNA"/>
</dbReference>
<keyword evidence="2" id="KW-0813">Transport</keyword>
<dbReference type="Gene3D" id="1.20.1250.20">
    <property type="entry name" value="MFS general substrate transporter like domains"/>
    <property type="match status" value="1"/>
</dbReference>
<feature type="transmembrane region" description="Helical" evidence="7">
    <location>
        <begin position="92"/>
        <end position="111"/>
    </location>
</feature>
<evidence type="ECO:0000259" key="8">
    <source>
        <dbReference type="PROSITE" id="PS50850"/>
    </source>
</evidence>
<gene>
    <name evidence="9" type="ORF">Q5Y73_12470</name>
</gene>
<name>A0ABT9J024_9BACL</name>
<feature type="transmembrane region" description="Helical" evidence="7">
    <location>
        <begin position="232"/>
        <end position="256"/>
    </location>
</feature>
<proteinExistence type="predicted"/>
<feature type="domain" description="Major facilitator superfamily (MFS) profile" evidence="8">
    <location>
        <begin position="24"/>
        <end position="409"/>
    </location>
</feature>
<feature type="transmembrane region" description="Helical" evidence="7">
    <location>
        <begin position="155"/>
        <end position="177"/>
    </location>
</feature>
<evidence type="ECO:0000256" key="6">
    <source>
        <dbReference type="ARBA" id="ARBA00023136"/>
    </source>
</evidence>
<feature type="transmembrane region" description="Helical" evidence="7">
    <location>
        <begin position="319"/>
        <end position="341"/>
    </location>
</feature>
<dbReference type="CDD" id="cd06173">
    <property type="entry name" value="MFS_MefA_like"/>
    <property type="match status" value="1"/>
</dbReference>
<feature type="transmembrane region" description="Helical" evidence="7">
    <location>
        <begin position="385"/>
        <end position="402"/>
    </location>
</feature>
<dbReference type="InterPro" id="IPR020846">
    <property type="entry name" value="MFS_dom"/>
</dbReference>
<evidence type="ECO:0000256" key="2">
    <source>
        <dbReference type="ARBA" id="ARBA00022448"/>
    </source>
</evidence>
<dbReference type="PROSITE" id="PS50850">
    <property type="entry name" value="MFS"/>
    <property type="match status" value="1"/>
</dbReference>
<evidence type="ECO:0000313" key="9">
    <source>
        <dbReference type="EMBL" id="MDP5274925.1"/>
    </source>
</evidence>
<evidence type="ECO:0000256" key="4">
    <source>
        <dbReference type="ARBA" id="ARBA00022692"/>
    </source>
</evidence>
<feature type="transmembrane region" description="Helical" evidence="7">
    <location>
        <begin position="117"/>
        <end position="134"/>
    </location>
</feature>
<feature type="transmembrane region" description="Helical" evidence="7">
    <location>
        <begin position="295"/>
        <end position="313"/>
    </location>
</feature>
<feature type="transmembrane region" description="Helical" evidence="7">
    <location>
        <begin position="268"/>
        <end position="288"/>
    </location>
</feature>
<reference evidence="9 10" key="1">
    <citation type="submission" date="2023-08" db="EMBL/GenBank/DDBJ databases">
        <authorList>
            <person name="Park J.-S."/>
        </authorList>
    </citation>
    <scope>NUCLEOTIDE SEQUENCE [LARGE SCALE GENOMIC DNA]</scope>
    <source>
        <strain evidence="9 10">2205SS18-9</strain>
    </source>
</reference>
<dbReference type="RefSeq" id="WP_305992235.1">
    <property type="nucleotide sequence ID" value="NZ_JAVAMP010000005.1"/>
</dbReference>
<evidence type="ECO:0000313" key="10">
    <source>
        <dbReference type="Proteomes" id="UP001231941"/>
    </source>
</evidence>
<accession>A0ABT9J024</accession>
<evidence type="ECO:0000256" key="7">
    <source>
        <dbReference type="SAM" id="Phobius"/>
    </source>
</evidence>
<dbReference type="Pfam" id="PF07690">
    <property type="entry name" value="MFS_1"/>
    <property type="match status" value="1"/>
</dbReference>
<feature type="transmembrane region" description="Helical" evidence="7">
    <location>
        <begin position="362"/>
        <end position="379"/>
    </location>
</feature>
<dbReference type="Proteomes" id="UP001231941">
    <property type="component" value="Unassembled WGS sequence"/>
</dbReference>
<protein>
    <submittedName>
        <fullName evidence="9">MFS transporter</fullName>
    </submittedName>
</protein>
<feature type="transmembrane region" description="Helical" evidence="7">
    <location>
        <begin position="58"/>
        <end position="80"/>
    </location>
</feature>
<comment type="subcellular location">
    <subcellularLocation>
        <location evidence="1">Cell membrane</location>
        <topology evidence="1">Multi-pass membrane protein</topology>
    </subcellularLocation>
</comment>
<organism evidence="9 10">
    <name type="scientific">Chengkuizengella axinellae</name>
    <dbReference type="NCBI Taxonomy" id="3064388"/>
    <lineage>
        <taxon>Bacteria</taxon>
        <taxon>Bacillati</taxon>
        <taxon>Bacillota</taxon>
        <taxon>Bacilli</taxon>
        <taxon>Bacillales</taxon>
        <taxon>Paenibacillaceae</taxon>
        <taxon>Chengkuizengella</taxon>
    </lineage>
</organism>
<keyword evidence="5 7" id="KW-1133">Transmembrane helix</keyword>
<keyword evidence="6 7" id="KW-0472">Membrane</keyword>
<dbReference type="PANTHER" id="PTHR23513">
    <property type="entry name" value="INTEGRAL MEMBRANE EFFLUX PROTEIN-RELATED"/>
    <property type="match status" value="1"/>
</dbReference>
<dbReference type="PANTHER" id="PTHR23513:SF6">
    <property type="entry name" value="MAJOR FACILITATOR SUPERFAMILY ASSOCIATED DOMAIN-CONTAINING PROTEIN"/>
    <property type="match status" value="1"/>
</dbReference>
<dbReference type="InterPro" id="IPR036259">
    <property type="entry name" value="MFS_trans_sf"/>
</dbReference>
<evidence type="ECO:0000256" key="3">
    <source>
        <dbReference type="ARBA" id="ARBA00022475"/>
    </source>
</evidence>
<keyword evidence="4 7" id="KW-0812">Transmembrane</keyword>
<keyword evidence="10" id="KW-1185">Reference proteome</keyword>
<evidence type="ECO:0000256" key="1">
    <source>
        <dbReference type="ARBA" id="ARBA00004651"/>
    </source>
</evidence>
<comment type="caution">
    <text evidence="9">The sequence shown here is derived from an EMBL/GenBank/DDBJ whole genome shotgun (WGS) entry which is preliminary data.</text>
</comment>
<dbReference type="InterPro" id="IPR011701">
    <property type="entry name" value="MFS"/>
</dbReference>
<feature type="transmembrane region" description="Helical" evidence="7">
    <location>
        <begin position="183"/>
        <end position="202"/>
    </location>
</feature>
<sequence>MITAKQNTAIQEKRESISIWMNKNFVILFITGSILAFGSKVYELALPLILYELTQSSVIMSTMRGIEFLPNLLLAMFIGVIVDRVNKKRWSLMAIVFQIIVLFMLFILIQFGNHNLILFYISGFMLMTCSYAYYNAQASIVKQVLPTQLLTSANASFSFVHKFVGIMGPAITGFILLLSDLHYGLLITSTAFSFAFFLLLFLDSKELVKKRKSNFWEDLKAGWKELRRNKPLWLITILVIFSNSTIGMVDTMVIFFAKDELKLDSSQLGIVLSCAGIGGLVGSSIVSYIRKKFSLGFILGVSTLLTGLAYFVLFMTENIWLLGVGLFLEGLFGIIGTICIWSYRQETTPQQFIGRISGITGSIFKLGMPFAIFASGWIAEWYDPSTVFLLAFILNIFIFIWVRKSPLWKVA</sequence>
<evidence type="ECO:0000256" key="5">
    <source>
        <dbReference type="ARBA" id="ARBA00022989"/>
    </source>
</evidence>
<dbReference type="SUPFAM" id="SSF103473">
    <property type="entry name" value="MFS general substrate transporter"/>
    <property type="match status" value="1"/>
</dbReference>
<feature type="transmembrane region" description="Helical" evidence="7">
    <location>
        <begin position="20"/>
        <end position="38"/>
    </location>
</feature>